<dbReference type="GO" id="GO:0005524">
    <property type="term" value="F:ATP binding"/>
    <property type="evidence" value="ECO:0007669"/>
    <property type="project" value="InterPro"/>
</dbReference>
<keyword evidence="1" id="KW-1133">Transmembrane helix</keyword>
<accession>A0A183I8W6</accession>
<feature type="transmembrane region" description="Helical" evidence="1">
    <location>
        <begin position="136"/>
        <end position="153"/>
    </location>
</feature>
<feature type="domain" description="ABC transporter" evidence="2">
    <location>
        <begin position="222"/>
        <end position="299"/>
    </location>
</feature>
<dbReference type="InterPro" id="IPR039421">
    <property type="entry name" value="Type_1_exporter"/>
</dbReference>
<dbReference type="InterPro" id="IPR003439">
    <property type="entry name" value="ABC_transporter-like_ATP-bd"/>
</dbReference>
<keyword evidence="1" id="KW-0812">Transmembrane</keyword>
<dbReference type="PANTHER" id="PTHR24221:SF654">
    <property type="entry name" value="ATP-BINDING CASSETTE SUB-FAMILY B MEMBER 6"/>
    <property type="match status" value="1"/>
</dbReference>
<dbReference type="InterPro" id="IPR027417">
    <property type="entry name" value="P-loop_NTPase"/>
</dbReference>
<gene>
    <name evidence="3" type="ORF">SBAD_LOCUS59</name>
</gene>
<dbReference type="Pfam" id="PF00005">
    <property type="entry name" value="ABC_tran"/>
    <property type="match status" value="1"/>
</dbReference>
<dbReference type="Proteomes" id="UP000270296">
    <property type="component" value="Unassembled WGS sequence"/>
</dbReference>
<dbReference type="AlphaFoldDB" id="A0A183I8W6"/>
<proteinExistence type="predicted"/>
<keyword evidence="4" id="KW-1185">Reference proteome</keyword>
<feature type="transmembrane region" description="Helical" evidence="1">
    <location>
        <begin position="37"/>
        <end position="61"/>
    </location>
</feature>
<evidence type="ECO:0000313" key="4">
    <source>
        <dbReference type="Proteomes" id="UP000270296"/>
    </source>
</evidence>
<evidence type="ECO:0000313" key="5">
    <source>
        <dbReference type="WBParaSite" id="SBAD_0000006801-mRNA-1"/>
    </source>
</evidence>
<dbReference type="GO" id="GO:0016887">
    <property type="term" value="F:ATP hydrolysis activity"/>
    <property type="evidence" value="ECO:0007669"/>
    <property type="project" value="InterPro"/>
</dbReference>
<dbReference type="PANTHER" id="PTHR24221">
    <property type="entry name" value="ATP-BINDING CASSETTE SUB-FAMILY B"/>
    <property type="match status" value="1"/>
</dbReference>
<evidence type="ECO:0000313" key="3">
    <source>
        <dbReference type="EMBL" id="VDO79107.1"/>
    </source>
</evidence>
<dbReference type="OrthoDB" id="6500128at2759"/>
<dbReference type="EMBL" id="UZAM01000071">
    <property type="protein sequence ID" value="VDO79107.1"/>
    <property type="molecule type" value="Genomic_DNA"/>
</dbReference>
<dbReference type="Gene3D" id="3.40.50.300">
    <property type="entry name" value="P-loop containing nucleotide triphosphate hydrolases"/>
    <property type="match status" value="1"/>
</dbReference>
<evidence type="ECO:0000259" key="2">
    <source>
        <dbReference type="Pfam" id="PF00005"/>
    </source>
</evidence>
<evidence type="ECO:0000256" key="1">
    <source>
        <dbReference type="SAM" id="Phobius"/>
    </source>
</evidence>
<name>A0A183I8W6_9BILA</name>
<feature type="transmembrane region" description="Helical" evidence="1">
    <location>
        <begin position="97"/>
        <end position="124"/>
    </location>
</feature>
<reference evidence="5" key="1">
    <citation type="submission" date="2016-06" db="UniProtKB">
        <authorList>
            <consortium name="WormBaseParasite"/>
        </authorList>
    </citation>
    <scope>IDENTIFICATION</scope>
</reference>
<keyword evidence="1" id="KW-0472">Membrane</keyword>
<dbReference type="GO" id="GO:0042626">
    <property type="term" value="F:ATPase-coupled transmembrane transporter activity"/>
    <property type="evidence" value="ECO:0007669"/>
    <property type="project" value="TreeGrafter"/>
</dbReference>
<organism evidence="5">
    <name type="scientific">Soboliphyme baturini</name>
    <dbReference type="NCBI Taxonomy" id="241478"/>
    <lineage>
        <taxon>Eukaryota</taxon>
        <taxon>Metazoa</taxon>
        <taxon>Ecdysozoa</taxon>
        <taxon>Nematoda</taxon>
        <taxon>Enoplea</taxon>
        <taxon>Dorylaimia</taxon>
        <taxon>Dioctophymatida</taxon>
        <taxon>Dioctophymatoidea</taxon>
        <taxon>Soboliphymatidae</taxon>
        <taxon>Soboliphyme</taxon>
    </lineage>
</organism>
<dbReference type="SUPFAM" id="SSF52540">
    <property type="entry name" value="P-loop containing nucleoside triphosphate hydrolases"/>
    <property type="match status" value="1"/>
</dbReference>
<protein>
    <submittedName>
        <fullName evidence="5">ABC transporter domain-containing protein</fullName>
    </submittedName>
</protein>
<dbReference type="WBParaSite" id="SBAD_0000006801-mRNA-1">
    <property type="protein sequence ID" value="SBAD_0000006801-mRNA-1"/>
    <property type="gene ID" value="SBAD_0000006801"/>
</dbReference>
<reference evidence="3 4" key="2">
    <citation type="submission" date="2018-11" db="EMBL/GenBank/DDBJ databases">
        <authorList>
            <consortium name="Pathogen Informatics"/>
        </authorList>
    </citation>
    <scope>NUCLEOTIDE SEQUENCE [LARGE SCALE GENOMIC DNA]</scope>
</reference>
<sequence length="410" mass="44240">MAVVVVQDRRFALQKLIPSIFDTVIGTLYLALSCNVWIGFIFALTALAYFVVTILMVKYCIKIALVTWRPNGGVEAVVTGFPANVSGMSDSGEPSGVLLLFHLLHALVLTAGFVSGLLCGSYLVFSNEGNSPSCSVGDLIAFSVLLVLVVQSLHSLRAYILTMLQCTLESQQIFSLFRSLLVRAVLHEAAFSGALGSQSVFNTIKEDSTTINTVNAVEFFGIGSPGSGKTTIARLIRGVIDDYEGDIMVCGENIRNIPLLALQKKVAVITPDLVAFNHTVRSGIEDGKFDSGVRLDNGEVEAIGSLANSSNVTSSYFADDAGVDGQNPDQRNRNTRLRLTISLALFNNSPVIFVDQVVCGETVNGEFVKGNWRKIFTGKTIVILTDQVSDALHCDMIFVLKDGQIVEQGR</sequence>